<dbReference type="PaxDb" id="2903-EOD35412"/>
<evidence type="ECO:0000256" key="6">
    <source>
        <dbReference type="ARBA" id="ARBA00022840"/>
    </source>
</evidence>
<dbReference type="GeneID" id="17280682"/>
<keyword evidence="8 10" id="KW-1133">Transmembrane helix</keyword>
<dbReference type="FunFam" id="3.40.50.300:FF:000140">
    <property type="entry name" value="Lipid A export ATP-binding/permease protein MsbA"/>
    <property type="match status" value="1"/>
</dbReference>
<keyword evidence="9 10" id="KW-0472">Membrane</keyword>
<evidence type="ECO:0000313" key="14">
    <source>
        <dbReference type="Proteomes" id="UP000013827"/>
    </source>
</evidence>
<dbReference type="GO" id="GO:0005524">
    <property type="term" value="F:ATP binding"/>
    <property type="evidence" value="ECO:0007669"/>
    <property type="project" value="UniProtKB-KW"/>
</dbReference>
<dbReference type="Pfam" id="PF00664">
    <property type="entry name" value="ABC_membrane"/>
    <property type="match status" value="1"/>
</dbReference>
<evidence type="ECO:0000256" key="3">
    <source>
        <dbReference type="ARBA" id="ARBA00022448"/>
    </source>
</evidence>
<dbReference type="InterPro" id="IPR003593">
    <property type="entry name" value="AAA+_ATPase"/>
</dbReference>
<dbReference type="PROSITE" id="PS50893">
    <property type="entry name" value="ABC_TRANSPORTER_2"/>
    <property type="match status" value="1"/>
</dbReference>
<dbReference type="RefSeq" id="XP_005787841.1">
    <property type="nucleotide sequence ID" value="XM_005787784.1"/>
</dbReference>
<dbReference type="InterPro" id="IPR017871">
    <property type="entry name" value="ABC_transporter-like_CS"/>
</dbReference>
<dbReference type="SUPFAM" id="SSF52540">
    <property type="entry name" value="P-loop containing nucleoside triphosphate hydrolases"/>
    <property type="match status" value="1"/>
</dbReference>
<keyword evidence="14" id="KW-1185">Reference proteome</keyword>
<dbReference type="SUPFAM" id="SSF90123">
    <property type="entry name" value="ABC transporter transmembrane region"/>
    <property type="match status" value="1"/>
</dbReference>
<dbReference type="PROSITE" id="PS50929">
    <property type="entry name" value="ABC_TM1F"/>
    <property type="match status" value="1"/>
</dbReference>
<dbReference type="PROSITE" id="PS00211">
    <property type="entry name" value="ABC_TRANSPORTER_1"/>
    <property type="match status" value="1"/>
</dbReference>
<evidence type="ECO:0000256" key="10">
    <source>
        <dbReference type="SAM" id="Phobius"/>
    </source>
</evidence>
<reference evidence="13" key="2">
    <citation type="submission" date="2024-10" db="UniProtKB">
        <authorList>
            <consortium name="EnsemblProtists"/>
        </authorList>
    </citation>
    <scope>IDENTIFICATION</scope>
</reference>
<keyword evidence="5" id="KW-0547">Nucleotide-binding</keyword>
<feature type="domain" description="ABC transmembrane type-1" evidence="12">
    <location>
        <begin position="1"/>
        <end position="239"/>
    </location>
</feature>
<comment type="subcellular location">
    <subcellularLocation>
        <location evidence="1">Endomembrane system</location>
        <topology evidence="1">Multi-pass membrane protein</topology>
    </subcellularLocation>
</comment>
<proteinExistence type="inferred from homology"/>
<dbReference type="HOGENOM" id="CLU_000604_84_3_1"/>
<dbReference type="STRING" id="2903.R1DK67"/>
<dbReference type="SMART" id="SM00382">
    <property type="entry name" value="AAA"/>
    <property type="match status" value="1"/>
</dbReference>
<evidence type="ECO:0000313" key="13">
    <source>
        <dbReference type="EnsemblProtists" id="EOD35412"/>
    </source>
</evidence>
<dbReference type="Proteomes" id="UP000013827">
    <property type="component" value="Unassembled WGS sequence"/>
</dbReference>
<evidence type="ECO:0000256" key="5">
    <source>
        <dbReference type="ARBA" id="ARBA00022741"/>
    </source>
</evidence>
<evidence type="ECO:0000259" key="12">
    <source>
        <dbReference type="PROSITE" id="PS50929"/>
    </source>
</evidence>
<evidence type="ECO:0000256" key="7">
    <source>
        <dbReference type="ARBA" id="ARBA00022967"/>
    </source>
</evidence>
<dbReference type="OMA" id="LTMPLMD"/>
<dbReference type="InterPro" id="IPR027417">
    <property type="entry name" value="P-loop_NTPase"/>
</dbReference>
<dbReference type="GO" id="GO:0012505">
    <property type="term" value="C:endomembrane system"/>
    <property type="evidence" value="ECO:0007669"/>
    <property type="project" value="UniProtKB-SubCell"/>
</dbReference>
<sequence>MGTGDALGDFWCIYLFGVAQQRIIRGLRLRLFGAIVRQDIGFFDTTPSGEIASRLTADCAEMANDLTWVFRFTIEAVVRLGSILLYMFVRSWRLGLLAIAIVPATALINRSYARFMHRNQQQVQAALADANAIAIEVIGAIRTVCSFAGERREQARYQAKVEKFYSLIVRQTAVQGVYYMVCNTFLINTCVQAALLAYGCFLVERGLLSHTVLLAFMLYQGQLQEYAQNLLNSFTSLLKSSGAAAKVFDYIERRPRYRRPDKGGGGRGGESTENGDACGLVELRDVFFCYPSRPEAAVLRGLSLTVLPGQTVALVGQSGSGKSTVLHLLKHFYEATSGCVRIDGRDVCDMPHAELHAVAASVSQEPVLLSGTIEDNIRYALSARAASNDDEAALRERLVAAATAANAHGFISGLRDGYQTAVGERGVQLSGGQRQRIAIARSLLLDPAVLLLDEATSALDAESEAAVQEALERAMQGRTTLVIAHRLSTVRHADCIVLMHGGAAVEAGTHDELIARPLPAGGAPSYRQLVKLQTAAGGGDT</sequence>
<dbReference type="GO" id="GO:0005743">
    <property type="term" value="C:mitochondrial inner membrane"/>
    <property type="evidence" value="ECO:0007669"/>
    <property type="project" value="TreeGrafter"/>
</dbReference>
<dbReference type="AlphaFoldDB" id="A0A0D3KI27"/>
<dbReference type="InterPro" id="IPR011527">
    <property type="entry name" value="ABC1_TM_dom"/>
</dbReference>
<accession>A0A0D3KI27</accession>
<keyword evidence="3" id="KW-0813">Transport</keyword>
<dbReference type="InterPro" id="IPR039421">
    <property type="entry name" value="Type_1_exporter"/>
</dbReference>
<dbReference type="GO" id="GO:0016887">
    <property type="term" value="F:ATP hydrolysis activity"/>
    <property type="evidence" value="ECO:0007669"/>
    <property type="project" value="InterPro"/>
</dbReference>
<keyword evidence="4 10" id="KW-0812">Transmembrane</keyword>
<name>A0A0D3KI27_EMIH1</name>
<dbReference type="EnsemblProtists" id="EOD35412">
    <property type="protein sequence ID" value="EOD35412"/>
    <property type="gene ID" value="EMIHUDRAFT_63150"/>
</dbReference>
<evidence type="ECO:0000259" key="11">
    <source>
        <dbReference type="PROSITE" id="PS50893"/>
    </source>
</evidence>
<dbReference type="GO" id="GO:0015421">
    <property type="term" value="F:ABC-type oligopeptide transporter activity"/>
    <property type="evidence" value="ECO:0007669"/>
    <property type="project" value="TreeGrafter"/>
</dbReference>
<evidence type="ECO:0000256" key="9">
    <source>
        <dbReference type="ARBA" id="ARBA00023136"/>
    </source>
</evidence>
<dbReference type="PANTHER" id="PTHR43394:SF1">
    <property type="entry name" value="ATP-BINDING CASSETTE SUB-FAMILY B MEMBER 10, MITOCHONDRIAL"/>
    <property type="match status" value="1"/>
</dbReference>
<dbReference type="eggNOG" id="KOG0058">
    <property type="taxonomic scope" value="Eukaryota"/>
</dbReference>
<dbReference type="Gene3D" id="3.40.50.300">
    <property type="entry name" value="P-loop containing nucleotide triphosphate hydrolases"/>
    <property type="match status" value="1"/>
</dbReference>
<organism evidence="13 14">
    <name type="scientific">Emiliania huxleyi (strain CCMP1516)</name>
    <dbReference type="NCBI Taxonomy" id="280463"/>
    <lineage>
        <taxon>Eukaryota</taxon>
        <taxon>Haptista</taxon>
        <taxon>Haptophyta</taxon>
        <taxon>Prymnesiophyceae</taxon>
        <taxon>Isochrysidales</taxon>
        <taxon>Noelaerhabdaceae</taxon>
        <taxon>Emiliania</taxon>
    </lineage>
</organism>
<keyword evidence="6" id="KW-0067">ATP-binding</keyword>
<reference evidence="14" key="1">
    <citation type="journal article" date="2013" name="Nature">
        <title>Pan genome of the phytoplankton Emiliania underpins its global distribution.</title>
        <authorList>
            <person name="Read B.A."/>
            <person name="Kegel J."/>
            <person name="Klute M.J."/>
            <person name="Kuo A."/>
            <person name="Lefebvre S.C."/>
            <person name="Maumus F."/>
            <person name="Mayer C."/>
            <person name="Miller J."/>
            <person name="Monier A."/>
            <person name="Salamov A."/>
            <person name="Young J."/>
            <person name="Aguilar M."/>
            <person name="Claverie J.M."/>
            <person name="Frickenhaus S."/>
            <person name="Gonzalez K."/>
            <person name="Herman E.K."/>
            <person name="Lin Y.C."/>
            <person name="Napier J."/>
            <person name="Ogata H."/>
            <person name="Sarno A.F."/>
            <person name="Shmutz J."/>
            <person name="Schroeder D."/>
            <person name="de Vargas C."/>
            <person name="Verret F."/>
            <person name="von Dassow P."/>
            <person name="Valentin K."/>
            <person name="Van de Peer Y."/>
            <person name="Wheeler G."/>
            <person name="Dacks J.B."/>
            <person name="Delwiche C.F."/>
            <person name="Dyhrman S.T."/>
            <person name="Glockner G."/>
            <person name="John U."/>
            <person name="Richards T."/>
            <person name="Worden A.Z."/>
            <person name="Zhang X."/>
            <person name="Grigoriev I.V."/>
            <person name="Allen A.E."/>
            <person name="Bidle K."/>
            <person name="Borodovsky M."/>
            <person name="Bowler C."/>
            <person name="Brownlee C."/>
            <person name="Cock J.M."/>
            <person name="Elias M."/>
            <person name="Gladyshev V.N."/>
            <person name="Groth M."/>
            <person name="Guda C."/>
            <person name="Hadaegh A."/>
            <person name="Iglesias-Rodriguez M.D."/>
            <person name="Jenkins J."/>
            <person name="Jones B.M."/>
            <person name="Lawson T."/>
            <person name="Leese F."/>
            <person name="Lindquist E."/>
            <person name="Lobanov A."/>
            <person name="Lomsadze A."/>
            <person name="Malik S.B."/>
            <person name="Marsh M.E."/>
            <person name="Mackinder L."/>
            <person name="Mock T."/>
            <person name="Mueller-Roeber B."/>
            <person name="Pagarete A."/>
            <person name="Parker M."/>
            <person name="Probert I."/>
            <person name="Quesneville H."/>
            <person name="Raines C."/>
            <person name="Rensing S.A."/>
            <person name="Riano-Pachon D.M."/>
            <person name="Richier S."/>
            <person name="Rokitta S."/>
            <person name="Shiraiwa Y."/>
            <person name="Soanes D.M."/>
            <person name="van der Giezen M."/>
            <person name="Wahlund T.M."/>
            <person name="Williams B."/>
            <person name="Wilson W."/>
            <person name="Wolfe G."/>
            <person name="Wurch L.L."/>
        </authorList>
    </citation>
    <scope>NUCLEOTIDE SEQUENCE</scope>
</reference>
<protein>
    <recommendedName>
        <fullName evidence="15">ABC transporter</fullName>
    </recommendedName>
</protein>
<evidence type="ECO:0000256" key="1">
    <source>
        <dbReference type="ARBA" id="ARBA00004127"/>
    </source>
</evidence>
<comment type="similarity">
    <text evidence="2">Belongs to the ABC transporter superfamily. ABCB family. MHC peptide exporter (TC 3.A.1.209) subfamily.</text>
</comment>
<evidence type="ECO:0000256" key="8">
    <source>
        <dbReference type="ARBA" id="ARBA00022989"/>
    </source>
</evidence>
<feature type="domain" description="ABC transporter" evidence="11">
    <location>
        <begin position="281"/>
        <end position="526"/>
    </location>
</feature>
<evidence type="ECO:0000256" key="4">
    <source>
        <dbReference type="ARBA" id="ARBA00022692"/>
    </source>
</evidence>
<dbReference type="FunFam" id="1.20.1560.10:FF:000215">
    <property type="entry name" value="ABC transporter B family member 4"/>
    <property type="match status" value="1"/>
</dbReference>
<dbReference type="GO" id="GO:0090374">
    <property type="term" value="P:oligopeptide export from mitochondrion"/>
    <property type="evidence" value="ECO:0007669"/>
    <property type="project" value="TreeGrafter"/>
</dbReference>
<dbReference type="PANTHER" id="PTHR43394">
    <property type="entry name" value="ATP-DEPENDENT PERMEASE MDL1, MITOCHONDRIAL"/>
    <property type="match status" value="1"/>
</dbReference>
<dbReference type="KEGG" id="ehx:EMIHUDRAFT_63150"/>
<evidence type="ECO:0000256" key="2">
    <source>
        <dbReference type="ARBA" id="ARBA00006493"/>
    </source>
</evidence>
<feature type="transmembrane region" description="Helical" evidence="10">
    <location>
        <begin position="94"/>
        <end position="112"/>
    </location>
</feature>
<dbReference type="InterPro" id="IPR003439">
    <property type="entry name" value="ABC_transporter-like_ATP-bd"/>
</dbReference>
<dbReference type="Pfam" id="PF00005">
    <property type="entry name" value="ABC_tran"/>
    <property type="match status" value="1"/>
</dbReference>
<dbReference type="InterPro" id="IPR036640">
    <property type="entry name" value="ABC1_TM_sf"/>
</dbReference>
<dbReference type="Gene3D" id="1.20.1560.10">
    <property type="entry name" value="ABC transporter type 1, transmembrane domain"/>
    <property type="match status" value="1"/>
</dbReference>
<evidence type="ECO:0008006" key="15">
    <source>
        <dbReference type="Google" id="ProtNLM"/>
    </source>
</evidence>
<keyword evidence="7" id="KW-1278">Translocase</keyword>